<sequence>MVWRERQGAHHLRHLAEAERAAPASPRRLAPQCLRRATASNHQPQGRDWARHAQCRQPRRRRVQGSAAKGRATYWRDYRRGHLPLLSRPASVPPALPIPTSPAPARPGMSACCLVASRDSVPGSAAPRPRPARHRSEQYRTSSQTFSHFLRQLNGKPQVAQVFCGNSDFRIWRGMGGSGAYLAACAGVARQMADIAQRAGYQPVITCRD</sequence>
<evidence type="ECO:0000256" key="1">
    <source>
        <dbReference type="SAM" id="MobiDB-lite"/>
    </source>
</evidence>
<dbReference type="Proteomes" id="UP000198539">
    <property type="component" value="Unassembled WGS sequence"/>
</dbReference>
<gene>
    <name evidence="2" type="ORF">SAMN04488238_102351</name>
</gene>
<evidence type="ECO:0000313" key="2">
    <source>
        <dbReference type="EMBL" id="SDW54200.1"/>
    </source>
</evidence>
<dbReference type="AlphaFoldDB" id="A0A1H2UDN0"/>
<protein>
    <submittedName>
        <fullName evidence="2">Uncharacterized protein</fullName>
    </submittedName>
</protein>
<dbReference type="EMBL" id="FNOM01000002">
    <property type="protein sequence ID" value="SDW54200.1"/>
    <property type="molecule type" value="Genomic_DNA"/>
</dbReference>
<feature type="region of interest" description="Disordered" evidence="1">
    <location>
        <begin position="120"/>
        <end position="139"/>
    </location>
</feature>
<proteinExistence type="predicted"/>
<accession>A0A1H2UDN0</accession>
<feature type="region of interest" description="Disordered" evidence="1">
    <location>
        <begin position="38"/>
        <end position="73"/>
    </location>
</feature>
<feature type="compositionally biased region" description="Basic residues" evidence="1">
    <location>
        <begin position="53"/>
        <end position="63"/>
    </location>
</feature>
<keyword evidence="3" id="KW-1185">Reference proteome</keyword>
<evidence type="ECO:0000313" key="3">
    <source>
        <dbReference type="Proteomes" id="UP000198539"/>
    </source>
</evidence>
<name>A0A1H2UDN0_9RHOB</name>
<reference evidence="2 3" key="1">
    <citation type="submission" date="2016-10" db="EMBL/GenBank/DDBJ databases">
        <authorList>
            <person name="de Groot N.N."/>
        </authorList>
    </citation>
    <scope>NUCLEOTIDE SEQUENCE [LARGE SCALE GENOMIC DNA]</scope>
    <source>
        <strain evidence="2 3">CGMCC 1.8894</strain>
    </source>
</reference>
<organism evidence="2 3">
    <name type="scientific">Roseicitreum antarcticum</name>
    <dbReference type="NCBI Taxonomy" id="564137"/>
    <lineage>
        <taxon>Bacteria</taxon>
        <taxon>Pseudomonadati</taxon>
        <taxon>Pseudomonadota</taxon>
        <taxon>Alphaproteobacteria</taxon>
        <taxon>Rhodobacterales</taxon>
        <taxon>Paracoccaceae</taxon>
        <taxon>Roseicitreum</taxon>
    </lineage>
</organism>